<comment type="caution">
    <text evidence="2">The sequence shown here is derived from an EMBL/GenBank/DDBJ whole genome shotgun (WGS) entry which is preliminary data.</text>
</comment>
<reference evidence="2 3" key="1">
    <citation type="submission" date="2024-08" db="EMBL/GenBank/DDBJ databases">
        <authorList>
            <person name="Cucini C."/>
            <person name="Frati F."/>
        </authorList>
    </citation>
    <scope>NUCLEOTIDE SEQUENCE [LARGE SCALE GENOMIC DNA]</scope>
</reference>
<dbReference type="Proteomes" id="UP001642540">
    <property type="component" value="Unassembled WGS sequence"/>
</dbReference>
<name>A0ABP1RTN3_9HEXA</name>
<gene>
    <name evidence="2" type="ORF">ODALV1_LOCUS25903</name>
</gene>
<protein>
    <submittedName>
        <fullName evidence="2">Uncharacterized protein</fullName>
    </submittedName>
</protein>
<evidence type="ECO:0000256" key="1">
    <source>
        <dbReference type="SAM" id="SignalP"/>
    </source>
</evidence>
<keyword evidence="3" id="KW-1185">Reference proteome</keyword>
<accession>A0ABP1RTN3</accession>
<feature type="chain" id="PRO_5045828389" evidence="1">
    <location>
        <begin position="20"/>
        <end position="192"/>
    </location>
</feature>
<organism evidence="2 3">
    <name type="scientific">Orchesella dallaii</name>
    <dbReference type="NCBI Taxonomy" id="48710"/>
    <lineage>
        <taxon>Eukaryota</taxon>
        <taxon>Metazoa</taxon>
        <taxon>Ecdysozoa</taxon>
        <taxon>Arthropoda</taxon>
        <taxon>Hexapoda</taxon>
        <taxon>Collembola</taxon>
        <taxon>Entomobryomorpha</taxon>
        <taxon>Entomobryoidea</taxon>
        <taxon>Orchesellidae</taxon>
        <taxon>Orchesellinae</taxon>
        <taxon>Orchesella</taxon>
    </lineage>
</organism>
<evidence type="ECO:0000313" key="2">
    <source>
        <dbReference type="EMBL" id="CAL8135261.1"/>
    </source>
</evidence>
<keyword evidence="1" id="KW-0732">Signal</keyword>
<evidence type="ECO:0000313" key="3">
    <source>
        <dbReference type="Proteomes" id="UP001642540"/>
    </source>
</evidence>
<sequence>MSILILVISLITVLPGSISFFIEECLNVLSKRVHLSKGTELAEVFQHYQRIFFITREMNKSLGNGIFIFHTIYNIQQTAQTYCIIQMLKAGASYADINLLFTDLFISASRIALSFHALSLVDNASQGFKLEIKRRPRKCAYSSRQQRKIEERTIRSLQNINMIIGPCACGRNFTFQGMSVYLDHYAAAALWP</sequence>
<dbReference type="EMBL" id="CAXLJM020000107">
    <property type="protein sequence ID" value="CAL8135261.1"/>
    <property type="molecule type" value="Genomic_DNA"/>
</dbReference>
<feature type="signal peptide" evidence="1">
    <location>
        <begin position="1"/>
        <end position="19"/>
    </location>
</feature>
<proteinExistence type="predicted"/>